<feature type="region of interest" description="Disordered" evidence="13">
    <location>
        <begin position="52"/>
        <end position="75"/>
    </location>
</feature>
<dbReference type="AlphaFoldDB" id="A0A8J5G553"/>
<feature type="region of interest" description="Disordered" evidence="13">
    <location>
        <begin position="248"/>
        <end position="269"/>
    </location>
</feature>
<evidence type="ECO:0000256" key="6">
    <source>
        <dbReference type="ARBA" id="ARBA00022741"/>
    </source>
</evidence>
<organism evidence="16 17">
    <name type="scientific">Zingiber officinale</name>
    <name type="common">Ginger</name>
    <name type="synonym">Amomum zingiber</name>
    <dbReference type="NCBI Taxonomy" id="94328"/>
    <lineage>
        <taxon>Eukaryota</taxon>
        <taxon>Viridiplantae</taxon>
        <taxon>Streptophyta</taxon>
        <taxon>Embryophyta</taxon>
        <taxon>Tracheophyta</taxon>
        <taxon>Spermatophyta</taxon>
        <taxon>Magnoliopsida</taxon>
        <taxon>Liliopsida</taxon>
        <taxon>Zingiberales</taxon>
        <taxon>Zingiberaceae</taxon>
        <taxon>Zingiber</taxon>
    </lineage>
</organism>
<dbReference type="Pfam" id="PF13947">
    <property type="entry name" value="GUB_WAK_bind"/>
    <property type="match status" value="1"/>
</dbReference>
<proteinExistence type="predicted"/>
<dbReference type="FunFam" id="1.10.510.10:FF:000161">
    <property type="entry name" value="Wall-associated receptor kinase-like 20"/>
    <property type="match status" value="1"/>
</dbReference>
<sequence>MRIVEGKVFFGRWFFRRQLPHAGFLASANGGSGSGFSRRRHQGVIGLRRRLSSPLPRVADGSGPSSHPTSSFLFGHTTATTSKGACPVEEEDTCAAFVAGHASPTPTLMPQRSRRLQRVQAAVTASGDHCRRPRPAPVAADATDAAPSGYRHLSHTAGSECLHRPWMPPPASPTAATAAAVSGHQRCRFVLKRQELFNREGKVFFGRWFFRRQLPHAGFLASANGGSGYGFSRRRHQGVIGLRRRLSSPLPRVTDGSGPSSHPTSSFLFGHTTATTSKGACPVEEEDTCAAFVAGHASPTPTLMPQRSRRLQRVQAAVTASGDHCRRPRPPPVAADATDAAPSGYRHLSHTAGSECLHRSWLSTAASASHRPRASSSGCRHRHRLLQPLPQPSPATSAVSWTPYLVIFLCSVLLTFSPSLSDDGELFRSCGKRPFTCGERTVQVAYPFNTADRPNSCGHPSFELNCNTSGSSAITINVGRKTYVVTDDIDYSDHLITLLDQSFFDRPCPLPSENTDINTTLFSYTDRDVEVTFFFYCPSSIVAQLLHIECSSTLPLYFWPNSSWPQWALPCSSFRVRMDSTAVDRMMSNNISYAQALQEGFTVTWNESVQGNCGQCINSGGVCGYNNSRQVCFCSNNGSATESFCNPQGNSSGKTGVIIGAAAGVGGLAAVIFVGVCCYCRRRNRVPEETQQQQNAILLAQTTFSIEASPQIIEASPKKAPEIFRRVEEPLKIDSSKNKIFEYKELHEATNGFVSSNELGNGGFGIVYKGHLRDGRTVAIKRLYENSHRRMQQFRTEVAILSSLRHPNLVSLYGSTARDSRELLLVYEYVPNGTIADHLHGARATDRGLPWSTRMSIAIETADALSFLHTFNIVHRDVKTDNILLDGDFRVKVADFGLSRLFPPDATHVSTAPQGTPGYVDPEYHQCYRLTDKSDVYSFGVVLAELISSKPAVDVQRPRNDINLFNLAMSRIQKNELEELVDPRLWRQSNGEVIWMIRQVAEVAFRCLQEEREMRPTMSEVLDALRGIDDVSRNGAKWSAAKLDEIRPPGSPDNVIAAWESKKTTPNASA</sequence>
<dbReference type="SUPFAM" id="SSF56112">
    <property type="entry name" value="Protein kinase-like (PK-like)"/>
    <property type="match status" value="1"/>
</dbReference>
<dbReference type="PROSITE" id="PS00108">
    <property type="entry name" value="PROTEIN_KINASE_ST"/>
    <property type="match status" value="1"/>
</dbReference>
<evidence type="ECO:0000313" key="16">
    <source>
        <dbReference type="EMBL" id="KAG6496453.1"/>
    </source>
</evidence>
<dbReference type="Pfam" id="PF14380">
    <property type="entry name" value="WAK_assoc"/>
    <property type="match status" value="1"/>
</dbReference>
<evidence type="ECO:0000256" key="13">
    <source>
        <dbReference type="SAM" id="MobiDB-lite"/>
    </source>
</evidence>
<keyword evidence="5" id="KW-0732">Signal</keyword>
<dbReference type="CDD" id="cd14066">
    <property type="entry name" value="STKc_IRAK"/>
    <property type="match status" value="1"/>
</dbReference>
<dbReference type="InterPro" id="IPR000719">
    <property type="entry name" value="Prot_kinase_dom"/>
</dbReference>
<dbReference type="EMBL" id="JACMSC010000012">
    <property type="protein sequence ID" value="KAG6496453.1"/>
    <property type="molecule type" value="Genomic_DNA"/>
</dbReference>
<dbReference type="GO" id="GO:0005886">
    <property type="term" value="C:plasma membrane"/>
    <property type="evidence" value="ECO:0007669"/>
    <property type="project" value="UniProtKB-ARBA"/>
</dbReference>
<dbReference type="InterPro" id="IPR032872">
    <property type="entry name" value="WAK_assoc_C"/>
</dbReference>
<feature type="region of interest" description="Disordered" evidence="13">
    <location>
        <begin position="1044"/>
        <end position="1070"/>
    </location>
</feature>
<dbReference type="Pfam" id="PF00069">
    <property type="entry name" value="Pkinase"/>
    <property type="match status" value="1"/>
</dbReference>
<evidence type="ECO:0000256" key="14">
    <source>
        <dbReference type="SAM" id="Phobius"/>
    </source>
</evidence>
<evidence type="ECO:0000256" key="1">
    <source>
        <dbReference type="ARBA" id="ARBA00004167"/>
    </source>
</evidence>
<keyword evidence="8 12" id="KW-0067">ATP-binding</keyword>
<reference evidence="16 17" key="1">
    <citation type="submission" date="2020-08" db="EMBL/GenBank/DDBJ databases">
        <title>Plant Genome Project.</title>
        <authorList>
            <person name="Zhang R.-G."/>
        </authorList>
    </citation>
    <scope>NUCLEOTIDE SEQUENCE [LARGE SCALE GENOMIC DNA]</scope>
    <source>
        <tissue evidence="16">Rhizome</tissue>
    </source>
</reference>
<dbReference type="GO" id="GO:0005524">
    <property type="term" value="F:ATP binding"/>
    <property type="evidence" value="ECO:0007669"/>
    <property type="project" value="UniProtKB-UniRule"/>
</dbReference>
<evidence type="ECO:0000259" key="15">
    <source>
        <dbReference type="PROSITE" id="PS50011"/>
    </source>
</evidence>
<evidence type="ECO:0000256" key="11">
    <source>
        <dbReference type="ARBA" id="ARBA00023180"/>
    </source>
</evidence>
<dbReference type="GO" id="GO:0004674">
    <property type="term" value="F:protein serine/threonine kinase activity"/>
    <property type="evidence" value="ECO:0007669"/>
    <property type="project" value="UniProtKB-KW"/>
</dbReference>
<feature type="compositionally biased region" description="Polar residues" evidence="13">
    <location>
        <begin position="63"/>
        <end position="75"/>
    </location>
</feature>
<evidence type="ECO:0000256" key="5">
    <source>
        <dbReference type="ARBA" id="ARBA00022729"/>
    </source>
</evidence>
<keyword evidence="4 14" id="KW-0812">Transmembrane</keyword>
<keyword evidence="2" id="KW-0723">Serine/threonine-protein kinase</keyword>
<dbReference type="Proteomes" id="UP000734854">
    <property type="component" value="Unassembled WGS sequence"/>
</dbReference>
<feature type="transmembrane region" description="Helical" evidence="14">
    <location>
        <begin position="657"/>
        <end position="680"/>
    </location>
</feature>
<dbReference type="PROSITE" id="PS00107">
    <property type="entry name" value="PROTEIN_KINASE_ATP"/>
    <property type="match status" value="1"/>
</dbReference>
<dbReference type="PANTHER" id="PTHR46008:SF2">
    <property type="entry name" value="LEAF RUST 10 DISEASE-RESISTANCE LOCUS RECEPTOR-LIKE PROTEIN KINASE-LIKE 1.4"/>
    <property type="match status" value="1"/>
</dbReference>
<dbReference type="Gene3D" id="1.10.510.10">
    <property type="entry name" value="Transferase(Phosphotransferase) domain 1"/>
    <property type="match status" value="1"/>
</dbReference>
<dbReference type="FunFam" id="3.30.200.20:FF:000162">
    <property type="entry name" value="Adenine nucleotide alpha hydrolase-like domain kinase"/>
    <property type="match status" value="1"/>
</dbReference>
<evidence type="ECO:0000256" key="7">
    <source>
        <dbReference type="ARBA" id="ARBA00022777"/>
    </source>
</evidence>
<keyword evidence="17" id="KW-1185">Reference proteome</keyword>
<evidence type="ECO:0000256" key="4">
    <source>
        <dbReference type="ARBA" id="ARBA00022692"/>
    </source>
</evidence>
<dbReference type="InterPro" id="IPR011009">
    <property type="entry name" value="Kinase-like_dom_sf"/>
</dbReference>
<dbReference type="InterPro" id="IPR017441">
    <property type="entry name" value="Protein_kinase_ATP_BS"/>
</dbReference>
<feature type="region of interest" description="Disordered" evidence="13">
    <location>
        <begin position="319"/>
        <end position="340"/>
    </location>
</feature>
<evidence type="ECO:0000256" key="12">
    <source>
        <dbReference type="PROSITE-ProRule" id="PRU10141"/>
    </source>
</evidence>
<evidence type="ECO:0000256" key="8">
    <source>
        <dbReference type="ARBA" id="ARBA00022840"/>
    </source>
</evidence>
<feature type="domain" description="Protein kinase" evidence="15">
    <location>
        <begin position="753"/>
        <end position="1028"/>
    </location>
</feature>
<comment type="caution">
    <text evidence="16">The sequence shown here is derived from an EMBL/GenBank/DDBJ whole genome shotgun (WGS) entry which is preliminary data.</text>
</comment>
<dbReference type="SMART" id="SM00220">
    <property type="entry name" value="S_TKc"/>
    <property type="match status" value="1"/>
</dbReference>
<evidence type="ECO:0000313" key="17">
    <source>
        <dbReference type="Proteomes" id="UP000734854"/>
    </source>
</evidence>
<dbReference type="PANTHER" id="PTHR46008">
    <property type="entry name" value="LEAF RUST 10 DISEASE-RESISTANCE LOCUS RECEPTOR-LIKE PROTEIN KINASE-LIKE 1.4"/>
    <property type="match status" value="1"/>
</dbReference>
<dbReference type="Gene3D" id="3.30.200.20">
    <property type="entry name" value="Phosphorylase Kinase, domain 1"/>
    <property type="match status" value="1"/>
</dbReference>
<keyword evidence="11" id="KW-0325">Glycoprotein</keyword>
<keyword evidence="7" id="KW-0418">Kinase</keyword>
<feature type="compositionally biased region" description="Polar residues" evidence="13">
    <location>
        <begin position="257"/>
        <end position="269"/>
    </location>
</feature>
<keyword evidence="9 14" id="KW-1133">Transmembrane helix</keyword>
<accession>A0A8J5G553</accession>
<evidence type="ECO:0000256" key="3">
    <source>
        <dbReference type="ARBA" id="ARBA00022679"/>
    </source>
</evidence>
<protein>
    <recommendedName>
        <fullName evidence="15">Protein kinase domain-containing protein</fullName>
    </recommendedName>
</protein>
<feature type="binding site" evidence="12">
    <location>
        <position position="781"/>
    </location>
    <ligand>
        <name>ATP</name>
        <dbReference type="ChEBI" id="CHEBI:30616"/>
    </ligand>
</feature>
<dbReference type="GO" id="GO:0030247">
    <property type="term" value="F:polysaccharide binding"/>
    <property type="evidence" value="ECO:0007669"/>
    <property type="project" value="InterPro"/>
</dbReference>
<keyword evidence="10 14" id="KW-0472">Membrane</keyword>
<dbReference type="InterPro" id="IPR008271">
    <property type="entry name" value="Ser/Thr_kinase_AS"/>
</dbReference>
<evidence type="ECO:0000256" key="9">
    <source>
        <dbReference type="ARBA" id="ARBA00022989"/>
    </source>
</evidence>
<dbReference type="PROSITE" id="PS50011">
    <property type="entry name" value="PROTEIN_KINASE_DOM"/>
    <property type="match status" value="1"/>
</dbReference>
<keyword evidence="6 12" id="KW-0547">Nucleotide-binding</keyword>
<name>A0A8J5G553_ZINOF</name>
<evidence type="ECO:0000256" key="10">
    <source>
        <dbReference type="ARBA" id="ARBA00023136"/>
    </source>
</evidence>
<dbReference type="InterPro" id="IPR025287">
    <property type="entry name" value="WAK_GUB"/>
</dbReference>
<evidence type="ECO:0000256" key="2">
    <source>
        <dbReference type="ARBA" id="ARBA00022527"/>
    </source>
</evidence>
<keyword evidence="3" id="KW-0808">Transferase</keyword>
<comment type="subcellular location">
    <subcellularLocation>
        <location evidence="1">Membrane</location>
        <topology evidence="1">Single-pass membrane protein</topology>
    </subcellularLocation>
</comment>
<gene>
    <name evidence="16" type="ORF">ZIOFF_044320</name>
</gene>